<dbReference type="PANTHER" id="PTHR11699">
    <property type="entry name" value="ALDEHYDE DEHYDROGENASE-RELATED"/>
    <property type="match status" value="1"/>
</dbReference>
<dbReference type="eggNOG" id="COG1012">
    <property type="taxonomic scope" value="Bacteria"/>
</dbReference>
<evidence type="ECO:0000256" key="4">
    <source>
        <dbReference type="RuleBase" id="RU003345"/>
    </source>
</evidence>
<dbReference type="FunFam" id="3.40.605.10:FF:000007">
    <property type="entry name" value="NAD/NADP-dependent betaine aldehyde dehydrogenase"/>
    <property type="match status" value="1"/>
</dbReference>
<sequence>MQTVSTIFINGQPVEGGREPFPVNNPATGEAFAQCPAATPEQVDEAVAAAQAAFKTFQHTPDAELKAMLHRIADLIDANADELARVVTLEQGKPLALAQMEVGAAAGWTRYTADLDVPVKVIEDSETRLAELHHKPLGVVGSITPWNWPLMIAVWHIMPAIRTGNTVVSKPSSLTPFSTLKLVELINQVVPAGVINIVTGEGGIGRAMTSHQDINKIVFTGSTPTGQDIMRKSADNLKRLTLELGGNDASIVLPGTDLDKIAQGIFQTAFLNMGQTCAALKRLYVHEDQYDEMCAKLVELASEQVVGSGLEEGVTFGPVQNKAQLDLVAELVDDARAQGGRVLCGGEAQQGNGFFYPPTIVAGVSNGVRLVDEEQFGPALPIIAYSTVEEALAMANDNVNGLGGSVWGDDIEQARAVATRLESGTAWINNHAEVLPHCPFGGSKMSGVGIEFGEEGLLEYTQPQLLSISRG</sequence>
<dbReference type="InterPro" id="IPR016163">
    <property type="entry name" value="Ald_DH_C"/>
</dbReference>
<dbReference type="Pfam" id="PF00171">
    <property type="entry name" value="Aldedh"/>
    <property type="match status" value="1"/>
</dbReference>
<evidence type="ECO:0000313" key="6">
    <source>
        <dbReference type="EMBL" id="SIQ15150.1"/>
    </source>
</evidence>
<name>A0A1N6QF17_9GAMM</name>
<dbReference type="InterPro" id="IPR016162">
    <property type="entry name" value="Ald_DH_N"/>
</dbReference>
<dbReference type="InterPro" id="IPR029510">
    <property type="entry name" value="Ald_DH_CS_GLU"/>
</dbReference>
<dbReference type="AlphaFoldDB" id="A0A1N6QF17"/>
<organism evidence="6 7">
    <name type="scientific">Marinobacterium stanieri</name>
    <dbReference type="NCBI Taxonomy" id="49186"/>
    <lineage>
        <taxon>Bacteria</taxon>
        <taxon>Pseudomonadati</taxon>
        <taxon>Pseudomonadota</taxon>
        <taxon>Gammaproteobacteria</taxon>
        <taxon>Oceanospirillales</taxon>
        <taxon>Oceanospirillaceae</taxon>
        <taxon>Marinobacterium</taxon>
    </lineage>
</organism>
<dbReference type="FunFam" id="3.40.309.10:FF:000009">
    <property type="entry name" value="Aldehyde dehydrogenase A"/>
    <property type="match status" value="1"/>
</dbReference>
<reference evidence="6 7" key="1">
    <citation type="submission" date="2017-01" db="EMBL/GenBank/DDBJ databases">
        <authorList>
            <person name="Mah S.A."/>
            <person name="Swanson W.J."/>
            <person name="Moy G.W."/>
            <person name="Vacquier V.D."/>
        </authorList>
    </citation>
    <scope>NUCLEOTIDE SEQUENCE [LARGE SCALE GENOMIC DNA]</scope>
    <source>
        <strain evidence="6 7">DSM 7027</strain>
    </source>
</reference>
<dbReference type="SUPFAM" id="SSF53720">
    <property type="entry name" value="ALDH-like"/>
    <property type="match status" value="1"/>
</dbReference>
<dbReference type="InterPro" id="IPR016161">
    <property type="entry name" value="Ald_DH/histidinol_DH"/>
</dbReference>
<dbReference type="Gene3D" id="3.40.605.10">
    <property type="entry name" value="Aldehyde Dehydrogenase, Chain A, domain 1"/>
    <property type="match status" value="1"/>
</dbReference>
<dbReference type="PROSITE" id="PS00070">
    <property type="entry name" value="ALDEHYDE_DEHYDR_CYS"/>
    <property type="match status" value="1"/>
</dbReference>
<evidence type="ECO:0000256" key="1">
    <source>
        <dbReference type="ARBA" id="ARBA00009986"/>
    </source>
</evidence>
<dbReference type="InterPro" id="IPR044086">
    <property type="entry name" value="LUC3-like"/>
</dbReference>
<dbReference type="Proteomes" id="UP000186895">
    <property type="component" value="Unassembled WGS sequence"/>
</dbReference>
<gene>
    <name evidence="6" type="ORF">SAMN05421647_102461</name>
</gene>
<dbReference type="EMBL" id="FTMN01000002">
    <property type="protein sequence ID" value="SIQ15150.1"/>
    <property type="molecule type" value="Genomic_DNA"/>
</dbReference>
<dbReference type="RefSeq" id="WP_076461939.1">
    <property type="nucleotide sequence ID" value="NZ_FTMN01000002.1"/>
</dbReference>
<comment type="similarity">
    <text evidence="1 4">Belongs to the aldehyde dehydrogenase family.</text>
</comment>
<dbReference type="InterPro" id="IPR015590">
    <property type="entry name" value="Aldehyde_DH_dom"/>
</dbReference>
<evidence type="ECO:0000313" key="7">
    <source>
        <dbReference type="Proteomes" id="UP000186895"/>
    </source>
</evidence>
<evidence type="ECO:0000259" key="5">
    <source>
        <dbReference type="Pfam" id="PF00171"/>
    </source>
</evidence>
<dbReference type="CDD" id="cd07106">
    <property type="entry name" value="ALDH_AldA-AAD23400"/>
    <property type="match status" value="1"/>
</dbReference>
<feature type="active site" evidence="3">
    <location>
        <position position="243"/>
    </location>
</feature>
<keyword evidence="7" id="KW-1185">Reference proteome</keyword>
<accession>A0A1N6QF17</accession>
<dbReference type="STRING" id="49186.SAMN05421647_102461"/>
<evidence type="ECO:0000256" key="2">
    <source>
        <dbReference type="ARBA" id="ARBA00023002"/>
    </source>
</evidence>
<keyword evidence="2 4" id="KW-0560">Oxidoreductase</keyword>
<dbReference type="GO" id="GO:0016620">
    <property type="term" value="F:oxidoreductase activity, acting on the aldehyde or oxo group of donors, NAD or NADP as acceptor"/>
    <property type="evidence" value="ECO:0007669"/>
    <property type="project" value="InterPro"/>
</dbReference>
<dbReference type="InterPro" id="IPR016160">
    <property type="entry name" value="Ald_DH_CS_CYS"/>
</dbReference>
<protein>
    <submittedName>
        <fullName evidence="6">Acyl-CoA reductase</fullName>
    </submittedName>
</protein>
<dbReference type="PROSITE" id="PS00687">
    <property type="entry name" value="ALDEHYDE_DEHYDR_GLU"/>
    <property type="match status" value="1"/>
</dbReference>
<proteinExistence type="inferred from homology"/>
<dbReference type="Gene3D" id="3.40.309.10">
    <property type="entry name" value="Aldehyde Dehydrogenase, Chain A, domain 2"/>
    <property type="match status" value="1"/>
</dbReference>
<feature type="domain" description="Aldehyde dehydrogenase" evidence="5">
    <location>
        <begin position="19"/>
        <end position="464"/>
    </location>
</feature>
<evidence type="ECO:0000256" key="3">
    <source>
        <dbReference type="PROSITE-ProRule" id="PRU10007"/>
    </source>
</evidence>